<dbReference type="EMBL" id="MN082144">
    <property type="protein sequence ID" value="QFP99045.1"/>
    <property type="molecule type" value="Genomic_DNA"/>
</dbReference>
<reference evidence="2" key="1">
    <citation type="submission" date="2019-06" db="EMBL/GenBank/DDBJ databases">
        <authorList>
            <person name="Wideman J.G."/>
            <person name="Richards T.A."/>
        </authorList>
    </citation>
    <scope>NUCLEOTIDE SEQUENCE</scope>
</reference>
<dbReference type="GO" id="GO:0019843">
    <property type="term" value="F:rRNA binding"/>
    <property type="evidence" value="ECO:0007669"/>
    <property type="project" value="InterPro"/>
</dbReference>
<proteinExistence type="predicted"/>
<feature type="transmembrane region" description="Helical" evidence="1">
    <location>
        <begin position="68"/>
        <end position="87"/>
    </location>
</feature>
<protein>
    <submittedName>
        <fullName evidence="2">Ribosomal protein L6</fullName>
    </submittedName>
</protein>
<dbReference type="InterPro" id="IPR019906">
    <property type="entry name" value="Ribosomal_uL6_bac-type"/>
</dbReference>
<keyword evidence="2" id="KW-0687">Ribonucleoprotein</keyword>
<dbReference type="InterPro" id="IPR036789">
    <property type="entry name" value="Ribosomal_uL6-like_a/b-dom_sf"/>
</dbReference>
<keyword evidence="1" id="KW-1133">Transmembrane helix</keyword>
<dbReference type="GO" id="GO:0005840">
    <property type="term" value="C:ribosome"/>
    <property type="evidence" value="ECO:0007669"/>
    <property type="project" value="UniProtKB-KW"/>
</dbReference>
<evidence type="ECO:0000256" key="1">
    <source>
        <dbReference type="SAM" id="Phobius"/>
    </source>
</evidence>
<gene>
    <name evidence="2" type="primary">rpl6</name>
</gene>
<keyword evidence="1" id="KW-0812">Transmembrane</keyword>
<dbReference type="Gene3D" id="3.90.930.12">
    <property type="entry name" value="Ribosomal protein L6, alpha-beta domain"/>
    <property type="match status" value="1"/>
</dbReference>
<geneLocation type="mitochondrion" evidence="2"/>
<name>A0A5P8DJV8_9EUKA</name>
<keyword evidence="2" id="KW-0689">Ribosomal protein</keyword>
<dbReference type="GO" id="GO:0006412">
    <property type="term" value="P:translation"/>
    <property type="evidence" value="ECO:0007669"/>
    <property type="project" value="InterPro"/>
</dbReference>
<keyword evidence="1" id="KW-0472">Membrane</keyword>
<evidence type="ECO:0000313" key="2">
    <source>
        <dbReference type="EMBL" id="QFP99045.1"/>
    </source>
</evidence>
<dbReference type="PRINTS" id="PR00059">
    <property type="entry name" value="RIBOSOMALL6"/>
</dbReference>
<sequence>MWVQIPQKILIMHNFSNNTVSYCFLQNKKLFSLILSVSKGWGVISFKKYFFLIKNHEFYPLLLQNKSYFNFLIIVFLGFQKGYFQYLKLKGMGFKFIIAKNNIILKFGFSHRIVYINYTSVYCQFITKYLLYLESRSLWTLKKVNQLFSIIRKKNVYKKKGIFLKGTFINIKISSKKSKF</sequence>
<organism evidence="2">
    <name type="scientific">Rhizaria sp</name>
    <dbReference type="NCBI Taxonomy" id="2204297"/>
    <lineage>
        <taxon>Eukaryota</taxon>
        <taxon>Sar</taxon>
        <taxon>Rhizaria</taxon>
    </lineage>
</organism>
<dbReference type="AlphaFoldDB" id="A0A5P8DJV8"/>
<dbReference type="GO" id="GO:0003735">
    <property type="term" value="F:structural constituent of ribosome"/>
    <property type="evidence" value="ECO:0007669"/>
    <property type="project" value="InterPro"/>
</dbReference>
<dbReference type="SUPFAM" id="SSF56053">
    <property type="entry name" value="Ribosomal protein L6"/>
    <property type="match status" value="1"/>
</dbReference>
<accession>A0A5P8DJV8</accession>
<keyword evidence="2" id="KW-0496">Mitochondrion</keyword>